<keyword evidence="7" id="KW-1185">Reference proteome</keyword>
<evidence type="ECO:0000259" key="3">
    <source>
        <dbReference type="Pfam" id="PF12081"/>
    </source>
</evidence>
<dbReference type="Proteomes" id="UP001500067">
    <property type="component" value="Unassembled WGS sequence"/>
</dbReference>
<dbReference type="RefSeq" id="WP_345083290.1">
    <property type="nucleotide sequence ID" value="NZ_BAABFA010000015.1"/>
</dbReference>
<evidence type="ECO:0000313" key="7">
    <source>
        <dbReference type="Proteomes" id="UP001500067"/>
    </source>
</evidence>
<feature type="domain" description="Gliding motility-associated protein GldM C-terminal" evidence="2">
    <location>
        <begin position="405"/>
        <end position="511"/>
    </location>
</feature>
<evidence type="ECO:0000259" key="5">
    <source>
        <dbReference type="Pfam" id="PF21602"/>
    </source>
</evidence>
<feature type="domain" description="Gliding motility-associated protein GldM first immunoglobulin-like" evidence="4">
    <location>
        <begin position="222"/>
        <end position="318"/>
    </location>
</feature>
<feature type="region of interest" description="Disordered" evidence="1">
    <location>
        <begin position="150"/>
        <end position="181"/>
    </location>
</feature>
<dbReference type="Pfam" id="PF12080">
    <property type="entry name" value="GldM_4th"/>
    <property type="match status" value="1"/>
</dbReference>
<dbReference type="Pfam" id="PF21602">
    <property type="entry name" value="GldM_3rd"/>
    <property type="match status" value="1"/>
</dbReference>
<name>A0ABP8NH48_9BACT</name>
<dbReference type="Pfam" id="PF12081">
    <property type="entry name" value="GldM_1st"/>
    <property type="match status" value="1"/>
</dbReference>
<feature type="domain" description="Gliding motility-associated protein GldM N-terminal" evidence="3">
    <location>
        <begin position="32"/>
        <end position="218"/>
    </location>
</feature>
<dbReference type="InterPro" id="IPR022719">
    <property type="entry name" value="Motility-assoc_prot_GldM_C"/>
</dbReference>
<comment type="caution">
    <text evidence="6">The sequence shown here is derived from an EMBL/GenBank/DDBJ whole genome shotgun (WGS) entry which is preliminary data.</text>
</comment>
<evidence type="ECO:0000259" key="4">
    <source>
        <dbReference type="Pfam" id="PF21601"/>
    </source>
</evidence>
<dbReference type="InterPro" id="IPR048405">
    <property type="entry name" value="GldM_Ig-like-1"/>
</dbReference>
<dbReference type="NCBIfam" id="TIGR03517">
    <property type="entry name" value="GldM_gliding"/>
    <property type="match status" value="1"/>
</dbReference>
<evidence type="ECO:0000313" key="6">
    <source>
        <dbReference type="EMBL" id="GAA4467280.1"/>
    </source>
</evidence>
<organism evidence="6 7">
    <name type="scientific">Nemorincola caseinilytica</name>
    <dbReference type="NCBI Taxonomy" id="2054315"/>
    <lineage>
        <taxon>Bacteria</taxon>
        <taxon>Pseudomonadati</taxon>
        <taxon>Bacteroidota</taxon>
        <taxon>Chitinophagia</taxon>
        <taxon>Chitinophagales</taxon>
        <taxon>Chitinophagaceae</taxon>
        <taxon>Nemorincola</taxon>
    </lineage>
</organism>
<protein>
    <submittedName>
        <fullName evidence="6">Gliding motility protein GldM</fullName>
    </submittedName>
</protein>
<feature type="compositionally biased region" description="Basic and acidic residues" evidence="1">
    <location>
        <begin position="155"/>
        <end position="173"/>
    </location>
</feature>
<dbReference type="InterPro" id="IPR022720">
    <property type="entry name" value="Motility-assoc_prot_GldM_N"/>
</dbReference>
<sequence length="511" mass="55013">MAGVNETPRQKMMGILYLVLLGLAATTVTDHVLDAFRNLTVSLKTSSENVQVNVDQAMSAFEAGKLKNEPDRARPVWEKAQKVKASIESLNKMIEEIKNELTTAGGGLDEQGDIKARADIDISPRMMVRKGRAKELRAKIEATRKEIIAQLPPSKDGKEPQLALDAKDPERGKGGVKSSWEETNFGDGIPLTASITALTKIQADMRNTEAEAVKKILGEVDKAVINLDQFDAVAIAPTSYVLVGQQYTAEVFLTASDSKSNPEVSVGGSPLKVLNGKGQYTVSASREGEFKWSGTVKVKMANGEMKEYKTKEQTYTVARPSAVVSPDKMNVFYIGVPNPVSVSAPGFSKDKIKVSMSAGEISGTGGNYTVKVSSPGKVTVTVSGVLDGGKTAVLGTTEFRIKRIPPPRVKFSGKAGGRLSVGEAKVQNRIFAVLEDFDFEAAFNIQHFKLYIVKPRADAQVFESTNNAFTPAMTAAMAGVVSGTRLIFDDVFATGPDGVKRPLDPITFNIQ</sequence>
<dbReference type="InterPro" id="IPR048406">
    <property type="entry name" value="GldM_Ig-like-2"/>
</dbReference>
<dbReference type="Pfam" id="PF21601">
    <property type="entry name" value="GldM_2nd"/>
    <property type="match status" value="1"/>
</dbReference>
<reference evidence="7" key="1">
    <citation type="journal article" date="2019" name="Int. J. Syst. Evol. Microbiol.">
        <title>The Global Catalogue of Microorganisms (GCM) 10K type strain sequencing project: providing services to taxonomists for standard genome sequencing and annotation.</title>
        <authorList>
            <consortium name="The Broad Institute Genomics Platform"/>
            <consortium name="The Broad Institute Genome Sequencing Center for Infectious Disease"/>
            <person name="Wu L."/>
            <person name="Ma J."/>
        </authorList>
    </citation>
    <scope>NUCLEOTIDE SEQUENCE [LARGE SCALE GENOMIC DNA]</scope>
    <source>
        <strain evidence="7">JCM 32105</strain>
    </source>
</reference>
<gene>
    <name evidence="6" type="primary">gldM</name>
    <name evidence="6" type="ORF">GCM10023093_22850</name>
</gene>
<accession>A0ABP8NH48</accession>
<dbReference type="InterPro" id="IPR019859">
    <property type="entry name" value="Motility-assoc_prot_GldM"/>
</dbReference>
<evidence type="ECO:0000256" key="1">
    <source>
        <dbReference type="SAM" id="MobiDB-lite"/>
    </source>
</evidence>
<evidence type="ECO:0000259" key="2">
    <source>
        <dbReference type="Pfam" id="PF12080"/>
    </source>
</evidence>
<dbReference type="EMBL" id="BAABFA010000015">
    <property type="protein sequence ID" value="GAA4467280.1"/>
    <property type="molecule type" value="Genomic_DNA"/>
</dbReference>
<feature type="domain" description="Gliding motility-associated protein GldM second immunoglobulin-like" evidence="5">
    <location>
        <begin position="321"/>
        <end position="402"/>
    </location>
</feature>
<proteinExistence type="predicted"/>